<keyword evidence="1 4" id="KW-0349">Heme</keyword>
<dbReference type="STRING" id="1837282.A6F49_03760"/>
<dbReference type="SUPFAM" id="SSF48613">
    <property type="entry name" value="Heme oxygenase-like"/>
    <property type="match status" value="1"/>
</dbReference>
<dbReference type="OrthoDB" id="5493802at2"/>
<dbReference type="CDD" id="cd19165">
    <property type="entry name" value="HemeO"/>
    <property type="match status" value="1"/>
</dbReference>
<proteinExistence type="predicted"/>
<dbReference type="InterPro" id="IPR002051">
    <property type="entry name" value="Haem_Oase"/>
</dbReference>
<feature type="binding site" evidence="4">
    <location>
        <position position="15"/>
    </location>
    <ligand>
        <name>heme b</name>
        <dbReference type="ChEBI" id="CHEBI:60344"/>
    </ligand>
</feature>
<comment type="caution">
    <text evidence="6">The sequence shown here is derived from an EMBL/GenBank/DDBJ whole genome shotgun (WGS) entry which is preliminary data.</text>
</comment>
<dbReference type="PIRSF" id="PIRSF000343">
    <property type="entry name" value="Haem_Oase"/>
    <property type="match status" value="1"/>
</dbReference>
<dbReference type="GO" id="GO:0006788">
    <property type="term" value="P:heme oxidation"/>
    <property type="evidence" value="ECO:0007669"/>
    <property type="project" value="InterPro"/>
</dbReference>
<feature type="binding site" evidence="4">
    <location>
        <position position="133"/>
    </location>
    <ligand>
        <name>heme b</name>
        <dbReference type="ChEBI" id="CHEBI:60344"/>
    </ligand>
</feature>
<evidence type="ECO:0008006" key="8">
    <source>
        <dbReference type="Google" id="ProtNLM"/>
    </source>
</evidence>
<evidence type="ECO:0000256" key="5">
    <source>
        <dbReference type="PIRSR" id="PIRSR000343-2"/>
    </source>
</evidence>
<dbReference type="PANTHER" id="PTHR10720:SF0">
    <property type="entry name" value="HEME OXYGENASE"/>
    <property type="match status" value="1"/>
</dbReference>
<sequence length="226" mass="25852">MPHSDEASSLATRVKKLTQEDHRSAESASFITELMNGDLSTREYAMLVSQYHFIYQALDAAVEHFRDNSLLPQVVQLFDPKLDRRTAILEDLQTLLPESGLHPAPVELTSTATYAQRIRDVADDPARLAAHHYLRYLGDLSGGLAIARLMQRHYRVHDHQLNMYTFKSISKPKLYKDSYREKLNNLNLTPEQQDAFVDEAARGFRYNKAIFEELGTFCKRLTPVAV</sequence>
<dbReference type="GO" id="GO:0046872">
    <property type="term" value="F:metal ion binding"/>
    <property type="evidence" value="ECO:0007669"/>
    <property type="project" value="UniProtKB-KW"/>
</dbReference>
<dbReference type="GO" id="GO:0006979">
    <property type="term" value="P:response to oxidative stress"/>
    <property type="evidence" value="ECO:0007669"/>
    <property type="project" value="TreeGrafter"/>
</dbReference>
<evidence type="ECO:0000313" key="7">
    <source>
        <dbReference type="Proteomes" id="UP000078292"/>
    </source>
</evidence>
<gene>
    <name evidence="6" type="ORF">A6F49_03760</name>
</gene>
<feature type="binding site" evidence="4">
    <location>
        <position position="180"/>
    </location>
    <ligand>
        <name>heme b</name>
        <dbReference type="ChEBI" id="CHEBI:60344"/>
    </ligand>
</feature>
<keyword evidence="7" id="KW-1185">Reference proteome</keyword>
<dbReference type="EMBL" id="LXEY01000006">
    <property type="protein sequence ID" value="OAV62926.1"/>
    <property type="molecule type" value="Genomic_DNA"/>
</dbReference>
<keyword evidence="3 5" id="KW-0408">Iron</keyword>
<reference evidence="6 7" key="1">
    <citation type="submission" date="2016-04" db="EMBL/GenBank/DDBJ databases">
        <title>First whole genome shotgun sequence of the bacterium Enteractinococcus sp. strain UASWS1574.</title>
        <authorList>
            <person name="Crovadore J."/>
            <person name="Chablais R."/>
            <person name="Lefort F."/>
        </authorList>
    </citation>
    <scope>NUCLEOTIDE SEQUENCE [LARGE SCALE GENOMIC DNA]</scope>
    <source>
        <strain evidence="6 7">UASWS1574</strain>
    </source>
</reference>
<dbReference type="Gene3D" id="1.20.910.10">
    <property type="entry name" value="Heme oxygenase-like"/>
    <property type="match status" value="1"/>
</dbReference>
<dbReference type="InterPro" id="IPR016053">
    <property type="entry name" value="Haem_Oase-like"/>
</dbReference>
<dbReference type="PRINTS" id="PR00088">
    <property type="entry name" value="HAEMOXYGNASE"/>
</dbReference>
<dbReference type="GO" id="GO:0042167">
    <property type="term" value="P:heme catabolic process"/>
    <property type="evidence" value="ECO:0007669"/>
    <property type="project" value="TreeGrafter"/>
</dbReference>
<feature type="binding site" description="axial binding residue" evidence="5">
    <location>
        <position position="22"/>
    </location>
    <ligand>
        <name>heme b</name>
        <dbReference type="ChEBI" id="CHEBI:60344"/>
    </ligand>
    <ligandPart>
        <name>Fe</name>
        <dbReference type="ChEBI" id="CHEBI:18248"/>
    </ligandPart>
</feature>
<dbReference type="Proteomes" id="UP000078292">
    <property type="component" value="Unassembled WGS sequence"/>
</dbReference>
<dbReference type="Pfam" id="PF01126">
    <property type="entry name" value="Heme_oxygenase"/>
    <property type="match status" value="1"/>
</dbReference>
<evidence type="ECO:0000256" key="3">
    <source>
        <dbReference type="ARBA" id="ARBA00023004"/>
    </source>
</evidence>
<organism evidence="6 7">
    <name type="scientific">Enteractinococcus helveticum</name>
    <dbReference type="NCBI Taxonomy" id="1837282"/>
    <lineage>
        <taxon>Bacteria</taxon>
        <taxon>Bacillati</taxon>
        <taxon>Actinomycetota</taxon>
        <taxon>Actinomycetes</taxon>
        <taxon>Micrococcales</taxon>
        <taxon>Micrococcaceae</taxon>
    </lineage>
</organism>
<evidence type="ECO:0000313" key="6">
    <source>
        <dbReference type="EMBL" id="OAV62926.1"/>
    </source>
</evidence>
<evidence type="ECO:0000256" key="4">
    <source>
        <dbReference type="PIRSR" id="PIRSR000343-1"/>
    </source>
</evidence>
<name>A0A1B7M2W0_9MICC</name>
<dbReference type="PANTHER" id="PTHR10720">
    <property type="entry name" value="HEME OXYGENASE"/>
    <property type="match status" value="1"/>
</dbReference>
<protein>
    <recommendedName>
        <fullName evidence="8">Heme oxygenase</fullName>
    </recommendedName>
</protein>
<accession>A0A1B7M2W0</accession>
<evidence type="ECO:0000256" key="1">
    <source>
        <dbReference type="ARBA" id="ARBA00022617"/>
    </source>
</evidence>
<dbReference type="GO" id="GO:0004392">
    <property type="term" value="F:heme oxygenase (decyclizing) activity"/>
    <property type="evidence" value="ECO:0007669"/>
    <property type="project" value="InterPro"/>
</dbReference>
<evidence type="ECO:0000256" key="2">
    <source>
        <dbReference type="ARBA" id="ARBA00022723"/>
    </source>
</evidence>
<dbReference type="RefSeq" id="WP_043055962.1">
    <property type="nucleotide sequence ID" value="NZ_LXEY01000006.1"/>
</dbReference>
<dbReference type="InterPro" id="IPR016084">
    <property type="entry name" value="Haem_Oase-like_multi-hlx"/>
</dbReference>
<dbReference type="AlphaFoldDB" id="A0A1B7M2W0"/>
<keyword evidence="2 5" id="KW-0479">Metal-binding</keyword>
<dbReference type="GO" id="GO:0020037">
    <property type="term" value="F:heme binding"/>
    <property type="evidence" value="ECO:0007669"/>
    <property type="project" value="TreeGrafter"/>
</dbReference>